<accession>A0A839E5L1</accession>
<evidence type="ECO:0000313" key="2">
    <source>
        <dbReference type="EMBL" id="MBA8826178.1"/>
    </source>
</evidence>
<protein>
    <submittedName>
        <fullName evidence="2">Deazaflavin-dependent oxidoreductase (Nitroreductase family)</fullName>
    </submittedName>
</protein>
<proteinExistence type="predicted"/>
<dbReference type="AlphaFoldDB" id="A0A839E5L1"/>
<dbReference type="GO" id="GO:0016491">
    <property type="term" value="F:oxidoreductase activity"/>
    <property type="evidence" value="ECO:0007669"/>
    <property type="project" value="InterPro"/>
</dbReference>
<dbReference type="Pfam" id="PF04075">
    <property type="entry name" value="F420H2_quin_red"/>
    <property type="match status" value="1"/>
</dbReference>
<dbReference type="InterPro" id="IPR012349">
    <property type="entry name" value="Split_barrel_FMN-bd"/>
</dbReference>
<dbReference type="InterPro" id="IPR004378">
    <property type="entry name" value="F420H2_quin_Rdtase"/>
</dbReference>
<evidence type="ECO:0000313" key="3">
    <source>
        <dbReference type="Proteomes" id="UP000569329"/>
    </source>
</evidence>
<evidence type="ECO:0000256" key="1">
    <source>
        <dbReference type="SAM" id="MobiDB-lite"/>
    </source>
</evidence>
<organism evidence="2 3">
    <name type="scientific">Halosaccharopolyspora lacisalsi</name>
    <dbReference type="NCBI Taxonomy" id="1000566"/>
    <lineage>
        <taxon>Bacteria</taxon>
        <taxon>Bacillati</taxon>
        <taxon>Actinomycetota</taxon>
        <taxon>Actinomycetes</taxon>
        <taxon>Pseudonocardiales</taxon>
        <taxon>Pseudonocardiaceae</taxon>
        <taxon>Halosaccharopolyspora</taxon>
    </lineage>
</organism>
<dbReference type="NCBIfam" id="TIGR00026">
    <property type="entry name" value="hi_GC_TIGR00026"/>
    <property type="match status" value="1"/>
</dbReference>
<name>A0A839E5L1_9PSEU</name>
<dbReference type="SUPFAM" id="SSF50475">
    <property type="entry name" value="FMN-binding split barrel"/>
    <property type="match status" value="1"/>
</dbReference>
<dbReference type="Proteomes" id="UP000569329">
    <property type="component" value="Unassembled WGS sequence"/>
</dbReference>
<dbReference type="Gene3D" id="2.30.110.10">
    <property type="entry name" value="Electron Transport, Fmn-binding Protein, Chain A"/>
    <property type="match status" value="1"/>
</dbReference>
<dbReference type="EMBL" id="JACGWZ010000005">
    <property type="protein sequence ID" value="MBA8826178.1"/>
    <property type="molecule type" value="Genomic_DNA"/>
</dbReference>
<reference evidence="2 3" key="1">
    <citation type="submission" date="2020-07" db="EMBL/GenBank/DDBJ databases">
        <title>Sequencing the genomes of 1000 actinobacteria strains.</title>
        <authorList>
            <person name="Klenk H.-P."/>
        </authorList>
    </citation>
    <scope>NUCLEOTIDE SEQUENCE [LARGE SCALE GENOMIC DNA]</scope>
    <source>
        <strain evidence="2 3">DSM 45975</strain>
    </source>
</reference>
<comment type="caution">
    <text evidence="2">The sequence shown here is derived from an EMBL/GenBank/DDBJ whole genome shotgun (WGS) entry which is preliminary data.</text>
</comment>
<keyword evidence="3" id="KW-1185">Reference proteome</keyword>
<dbReference type="RefSeq" id="WP_220480505.1">
    <property type="nucleotide sequence ID" value="NZ_JACGWZ010000005.1"/>
</dbReference>
<gene>
    <name evidence="2" type="ORF">FHX42_003554</name>
</gene>
<sequence length="157" mass="17605">MARKSRSSENRERSALDFAQLADPPMIALLDRGLAPPTYALLQTTGRRTGRQRLTPVANGLDGDTFWVIAGLGDRAGYVRNLRADPRVRVKARPARLRDGLRMRWREGTAHPLPDDDDARARHHRLGSGRPGYRLDSMLLRRLTGGGDMLTIRIDLD</sequence>
<feature type="region of interest" description="Disordered" evidence="1">
    <location>
        <begin position="108"/>
        <end position="127"/>
    </location>
</feature>